<sequence>MIMDVIYFNDLIIVRVQNGSASFALVSGTDPPLLPARTPSASRVMSECVVAVSHQWFTFL</sequence>
<dbReference type="EMBL" id="JAHIBW010000006">
    <property type="protein sequence ID" value="KAG7309870.1"/>
    <property type="molecule type" value="Genomic_DNA"/>
</dbReference>
<keyword evidence="2" id="KW-1185">Reference proteome</keyword>
<dbReference type="Proteomes" id="UP000823941">
    <property type="component" value="Chromosome 6"/>
</dbReference>
<gene>
    <name evidence="1" type="ORF">JYU34_004384</name>
</gene>
<proteinExistence type="predicted"/>
<accession>A0ABQ7QXW1</accession>
<evidence type="ECO:0000313" key="2">
    <source>
        <dbReference type="Proteomes" id="UP000823941"/>
    </source>
</evidence>
<name>A0ABQ7QXW1_PLUXY</name>
<evidence type="ECO:0000313" key="1">
    <source>
        <dbReference type="EMBL" id="KAG7309870.1"/>
    </source>
</evidence>
<reference evidence="1 2" key="1">
    <citation type="submission" date="2021-06" db="EMBL/GenBank/DDBJ databases">
        <title>A haploid diamondback moth (Plutella xylostella L.) genome assembly resolves 31 chromosomes and identifies a diamide resistance mutation.</title>
        <authorList>
            <person name="Ward C.M."/>
            <person name="Perry K.D."/>
            <person name="Baker G."/>
            <person name="Powis K."/>
            <person name="Heckel D.G."/>
            <person name="Baxter S.W."/>
        </authorList>
    </citation>
    <scope>NUCLEOTIDE SEQUENCE [LARGE SCALE GENOMIC DNA]</scope>
    <source>
        <strain evidence="1 2">LV</strain>
        <tissue evidence="1">Single pupa</tissue>
    </source>
</reference>
<organism evidence="1 2">
    <name type="scientific">Plutella xylostella</name>
    <name type="common">Diamondback moth</name>
    <name type="synonym">Plutella maculipennis</name>
    <dbReference type="NCBI Taxonomy" id="51655"/>
    <lineage>
        <taxon>Eukaryota</taxon>
        <taxon>Metazoa</taxon>
        <taxon>Ecdysozoa</taxon>
        <taxon>Arthropoda</taxon>
        <taxon>Hexapoda</taxon>
        <taxon>Insecta</taxon>
        <taxon>Pterygota</taxon>
        <taxon>Neoptera</taxon>
        <taxon>Endopterygota</taxon>
        <taxon>Lepidoptera</taxon>
        <taxon>Glossata</taxon>
        <taxon>Ditrysia</taxon>
        <taxon>Yponomeutoidea</taxon>
        <taxon>Plutellidae</taxon>
        <taxon>Plutella</taxon>
    </lineage>
</organism>
<comment type="caution">
    <text evidence="1">The sequence shown here is derived from an EMBL/GenBank/DDBJ whole genome shotgun (WGS) entry which is preliminary data.</text>
</comment>
<protein>
    <submittedName>
        <fullName evidence="1">Uncharacterized protein</fullName>
    </submittedName>
</protein>